<evidence type="ECO:0000259" key="6">
    <source>
        <dbReference type="PROSITE" id="PS51352"/>
    </source>
</evidence>
<dbReference type="EMBL" id="NVSR01000032">
    <property type="protein sequence ID" value="PCI28518.1"/>
    <property type="molecule type" value="Genomic_DNA"/>
</dbReference>
<dbReference type="PANTHER" id="PTHR42852:SF6">
    <property type="entry name" value="THIOL:DISULFIDE INTERCHANGE PROTEIN DSBE"/>
    <property type="match status" value="1"/>
</dbReference>
<evidence type="ECO:0000313" key="8">
    <source>
        <dbReference type="Proteomes" id="UP000218113"/>
    </source>
</evidence>
<dbReference type="InterPro" id="IPR036249">
    <property type="entry name" value="Thioredoxin-like_sf"/>
</dbReference>
<keyword evidence="4" id="KW-0676">Redox-active center</keyword>
<comment type="subcellular location">
    <subcellularLocation>
        <location evidence="1">Cell envelope</location>
    </subcellularLocation>
</comment>
<organism evidence="7 8">
    <name type="scientific">SAR324 cluster bacterium</name>
    <dbReference type="NCBI Taxonomy" id="2024889"/>
    <lineage>
        <taxon>Bacteria</taxon>
        <taxon>Deltaproteobacteria</taxon>
        <taxon>SAR324 cluster</taxon>
    </lineage>
</organism>
<sequence length="178" mass="19801">MMNRKVYFLGGSIAILGLLGLLLYGVFYASNPKSIPSALIDKKASAFTVTTFDGKTISLEEFKGKPVILNFWASWCVACRKEAHIIEAAHQKYTPQGAVFIGIAINDTREDSLKFIRRYGKSYKLAPDDKVGNISLNYGITAVPETFFIDKEGIIRYKTLGAVTADSMEEFLENQLRS</sequence>
<keyword evidence="5" id="KW-0472">Membrane</keyword>
<name>A0A2A4T4S2_9DELT</name>
<dbReference type="Proteomes" id="UP000218113">
    <property type="component" value="Unassembled WGS sequence"/>
</dbReference>
<evidence type="ECO:0000256" key="3">
    <source>
        <dbReference type="ARBA" id="ARBA00023157"/>
    </source>
</evidence>
<feature type="transmembrane region" description="Helical" evidence="5">
    <location>
        <begin position="7"/>
        <end position="27"/>
    </location>
</feature>
<keyword evidence="2" id="KW-0201">Cytochrome c-type biogenesis</keyword>
<keyword evidence="3" id="KW-1015">Disulfide bond</keyword>
<dbReference type="InterPro" id="IPR000866">
    <property type="entry name" value="AhpC/TSA"/>
</dbReference>
<gene>
    <name evidence="7" type="ORF">COB67_06230</name>
</gene>
<evidence type="ECO:0000256" key="1">
    <source>
        <dbReference type="ARBA" id="ARBA00004196"/>
    </source>
</evidence>
<dbReference type="GO" id="GO:0017004">
    <property type="term" value="P:cytochrome complex assembly"/>
    <property type="evidence" value="ECO:0007669"/>
    <property type="project" value="UniProtKB-KW"/>
</dbReference>
<dbReference type="CDD" id="cd02966">
    <property type="entry name" value="TlpA_like_family"/>
    <property type="match status" value="1"/>
</dbReference>
<dbReference type="Pfam" id="PF00578">
    <property type="entry name" value="AhpC-TSA"/>
    <property type="match status" value="1"/>
</dbReference>
<dbReference type="InterPro" id="IPR017937">
    <property type="entry name" value="Thioredoxin_CS"/>
</dbReference>
<keyword evidence="5" id="KW-0812">Transmembrane</keyword>
<dbReference type="SUPFAM" id="SSF52833">
    <property type="entry name" value="Thioredoxin-like"/>
    <property type="match status" value="1"/>
</dbReference>
<comment type="caution">
    <text evidence="7">The sequence shown here is derived from an EMBL/GenBank/DDBJ whole genome shotgun (WGS) entry which is preliminary data.</text>
</comment>
<dbReference type="PROSITE" id="PS51352">
    <property type="entry name" value="THIOREDOXIN_2"/>
    <property type="match status" value="1"/>
</dbReference>
<dbReference type="Gene3D" id="3.40.30.10">
    <property type="entry name" value="Glutaredoxin"/>
    <property type="match status" value="1"/>
</dbReference>
<evidence type="ECO:0000256" key="4">
    <source>
        <dbReference type="ARBA" id="ARBA00023284"/>
    </source>
</evidence>
<reference evidence="8" key="1">
    <citation type="submission" date="2017-08" db="EMBL/GenBank/DDBJ databases">
        <title>A dynamic microbial community with high functional redundancy inhabits the cold, oxic subseafloor aquifer.</title>
        <authorList>
            <person name="Tully B.J."/>
            <person name="Wheat C.G."/>
            <person name="Glazer B.T."/>
            <person name="Huber J.A."/>
        </authorList>
    </citation>
    <scope>NUCLEOTIDE SEQUENCE [LARGE SCALE GENOMIC DNA]</scope>
</reference>
<evidence type="ECO:0000313" key="7">
    <source>
        <dbReference type="EMBL" id="PCI28518.1"/>
    </source>
</evidence>
<dbReference type="GO" id="GO:0016209">
    <property type="term" value="F:antioxidant activity"/>
    <property type="evidence" value="ECO:0007669"/>
    <property type="project" value="InterPro"/>
</dbReference>
<feature type="domain" description="Thioredoxin" evidence="6">
    <location>
        <begin position="38"/>
        <end position="177"/>
    </location>
</feature>
<dbReference type="PANTHER" id="PTHR42852">
    <property type="entry name" value="THIOL:DISULFIDE INTERCHANGE PROTEIN DSBE"/>
    <property type="match status" value="1"/>
</dbReference>
<dbReference type="InterPro" id="IPR050553">
    <property type="entry name" value="Thioredoxin_ResA/DsbE_sf"/>
</dbReference>
<evidence type="ECO:0000256" key="5">
    <source>
        <dbReference type="SAM" id="Phobius"/>
    </source>
</evidence>
<dbReference type="GO" id="GO:0016491">
    <property type="term" value="F:oxidoreductase activity"/>
    <property type="evidence" value="ECO:0007669"/>
    <property type="project" value="InterPro"/>
</dbReference>
<proteinExistence type="predicted"/>
<accession>A0A2A4T4S2</accession>
<protein>
    <recommendedName>
        <fullName evidence="6">Thioredoxin domain-containing protein</fullName>
    </recommendedName>
</protein>
<evidence type="ECO:0000256" key="2">
    <source>
        <dbReference type="ARBA" id="ARBA00022748"/>
    </source>
</evidence>
<dbReference type="GO" id="GO:0030313">
    <property type="term" value="C:cell envelope"/>
    <property type="evidence" value="ECO:0007669"/>
    <property type="project" value="UniProtKB-SubCell"/>
</dbReference>
<dbReference type="AlphaFoldDB" id="A0A2A4T4S2"/>
<dbReference type="InterPro" id="IPR013766">
    <property type="entry name" value="Thioredoxin_domain"/>
</dbReference>
<keyword evidence="5" id="KW-1133">Transmembrane helix</keyword>
<dbReference type="PROSITE" id="PS00194">
    <property type="entry name" value="THIOREDOXIN_1"/>
    <property type="match status" value="1"/>
</dbReference>